<keyword evidence="11" id="KW-1185">Reference proteome</keyword>
<evidence type="ECO:0000256" key="2">
    <source>
        <dbReference type="ARBA" id="ARBA00004696"/>
    </source>
</evidence>
<evidence type="ECO:0000256" key="7">
    <source>
        <dbReference type="ARBA" id="ARBA00023141"/>
    </source>
</evidence>
<sequence length="271" mass="28989">MTVSLAIHNIVAGVLEDVAKREAVIPFAEIKARSRDTAPTRDAVAALSRSGCGVAVEIKRALPHRGATVDIESIAALARDFEGAGAHLVACQTEKLRFHGSLADMQEAREAVDLPMMCRDIIVDPYQIHEARCYGADVVPLQVELLEQARFESLTDRIESLGMTALAEVRTPEEADRAMSAGVRVIGVNAWSIASDILNREIFAEIVPGLPQEIMRIALGGVRSAGDVIKYASAGADAVLVGETIMSAEDPRQAARGFVAAGQHPACPSRW</sequence>
<dbReference type="CDD" id="cd00331">
    <property type="entry name" value="IGPS"/>
    <property type="match status" value="1"/>
</dbReference>
<reference evidence="10 11" key="1">
    <citation type="submission" date="2012-11" db="EMBL/GenBank/DDBJ databases">
        <title>The complete genome sequence of Corynebacterium maris Coryn-1 (=DSM 45190).</title>
        <authorList>
            <person name="Schaffert L."/>
            <person name="Albersmeier A."/>
            <person name="Kalinowski J."/>
            <person name="Ruckert C."/>
        </authorList>
    </citation>
    <scope>NUCLEOTIDE SEQUENCE [LARGE SCALE GENOMIC DNA]</scope>
    <source>
        <strain evidence="11">Coryn-1</strain>
    </source>
</reference>
<dbReference type="Gene3D" id="3.20.20.70">
    <property type="entry name" value="Aldolase class I"/>
    <property type="match status" value="1"/>
</dbReference>
<proteinExistence type="predicted"/>
<evidence type="ECO:0000256" key="8">
    <source>
        <dbReference type="ARBA" id="ARBA00023239"/>
    </source>
</evidence>
<dbReference type="GO" id="GO:0004640">
    <property type="term" value="F:phosphoribosylanthranilate isomerase activity"/>
    <property type="evidence" value="ECO:0007669"/>
    <property type="project" value="TreeGrafter"/>
</dbReference>
<organism evidence="10 11">
    <name type="scientific">Corynebacterium maris DSM 45190</name>
    <dbReference type="NCBI Taxonomy" id="1224163"/>
    <lineage>
        <taxon>Bacteria</taxon>
        <taxon>Bacillati</taxon>
        <taxon>Actinomycetota</taxon>
        <taxon>Actinomycetes</taxon>
        <taxon>Mycobacteriales</taxon>
        <taxon>Corynebacteriaceae</taxon>
        <taxon>Corynebacterium</taxon>
    </lineage>
</organism>
<dbReference type="KEGG" id="cmd:B841_08450"/>
<gene>
    <name evidence="10" type="ORF">B841_08450</name>
</gene>
<dbReference type="RefSeq" id="WP_020935096.1">
    <property type="nucleotide sequence ID" value="NC_021915.1"/>
</dbReference>
<feature type="domain" description="Indole-3-glycerol phosphate synthase" evidence="9">
    <location>
        <begin position="8"/>
        <end position="256"/>
    </location>
</feature>
<dbReference type="GO" id="GO:0004425">
    <property type="term" value="F:indole-3-glycerol-phosphate synthase activity"/>
    <property type="evidence" value="ECO:0007669"/>
    <property type="project" value="UniProtKB-EC"/>
</dbReference>
<dbReference type="SUPFAM" id="SSF51366">
    <property type="entry name" value="Ribulose-phoshate binding barrel"/>
    <property type="match status" value="1"/>
</dbReference>
<name>S5TKB3_9CORY</name>
<keyword evidence="8" id="KW-0456">Lyase</keyword>
<dbReference type="PATRIC" id="fig|1224163.3.peg.1698"/>
<dbReference type="PANTHER" id="PTHR22854">
    <property type="entry name" value="TRYPTOPHAN BIOSYNTHESIS PROTEIN"/>
    <property type="match status" value="1"/>
</dbReference>
<comment type="catalytic activity">
    <reaction evidence="1">
        <text>1-(2-carboxyphenylamino)-1-deoxy-D-ribulose 5-phosphate + H(+) = (1S,2R)-1-C-(indol-3-yl)glycerol 3-phosphate + CO2 + H2O</text>
        <dbReference type="Rhea" id="RHEA:23476"/>
        <dbReference type="ChEBI" id="CHEBI:15377"/>
        <dbReference type="ChEBI" id="CHEBI:15378"/>
        <dbReference type="ChEBI" id="CHEBI:16526"/>
        <dbReference type="ChEBI" id="CHEBI:58613"/>
        <dbReference type="ChEBI" id="CHEBI:58866"/>
        <dbReference type="EC" id="4.1.1.48"/>
    </reaction>
</comment>
<dbReference type="PANTHER" id="PTHR22854:SF2">
    <property type="entry name" value="INDOLE-3-GLYCEROL-PHOSPHATE SYNTHASE"/>
    <property type="match status" value="1"/>
</dbReference>
<dbReference type="Proteomes" id="UP000015388">
    <property type="component" value="Chromosome"/>
</dbReference>
<dbReference type="eggNOG" id="COG0134">
    <property type="taxonomic scope" value="Bacteria"/>
</dbReference>
<dbReference type="UniPathway" id="UPA00035">
    <property type="reaction ID" value="UER00043"/>
</dbReference>
<evidence type="ECO:0000256" key="6">
    <source>
        <dbReference type="ARBA" id="ARBA00022822"/>
    </source>
</evidence>
<evidence type="ECO:0000313" key="10">
    <source>
        <dbReference type="EMBL" id="AGS35163.1"/>
    </source>
</evidence>
<dbReference type="AlphaFoldDB" id="S5TKB3"/>
<dbReference type="STRING" id="1224163.B841_08450"/>
<keyword evidence="6" id="KW-0822">Tryptophan biosynthesis</keyword>
<dbReference type="InterPro" id="IPR013785">
    <property type="entry name" value="Aldolase_TIM"/>
</dbReference>
<keyword evidence="5" id="KW-0210">Decarboxylase</keyword>
<evidence type="ECO:0000256" key="1">
    <source>
        <dbReference type="ARBA" id="ARBA00001633"/>
    </source>
</evidence>
<evidence type="ECO:0000256" key="4">
    <source>
        <dbReference type="ARBA" id="ARBA00022605"/>
    </source>
</evidence>
<protein>
    <recommendedName>
        <fullName evidence="3">indole-3-glycerol-phosphate synthase</fullName>
        <ecNumber evidence="3">4.1.1.48</ecNumber>
    </recommendedName>
</protein>
<keyword evidence="7" id="KW-0057">Aromatic amino acid biosynthesis</keyword>
<comment type="pathway">
    <text evidence="2">Amino-acid biosynthesis; L-tryptophan biosynthesis; L-tryptophan from chorismate: step 4/5.</text>
</comment>
<dbReference type="EMBL" id="CP003924">
    <property type="protein sequence ID" value="AGS35163.1"/>
    <property type="molecule type" value="Genomic_DNA"/>
</dbReference>
<dbReference type="HOGENOM" id="CLU_034247_0_0_11"/>
<dbReference type="GO" id="GO:0000162">
    <property type="term" value="P:L-tryptophan biosynthetic process"/>
    <property type="evidence" value="ECO:0007669"/>
    <property type="project" value="UniProtKB-UniPathway"/>
</dbReference>
<dbReference type="InterPro" id="IPR011060">
    <property type="entry name" value="RibuloseP-bd_barrel"/>
</dbReference>
<dbReference type="InterPro" id="IPR045186">
    <property type="entry name" value="Indole-3-glycerol_P_synth"/>
</dbReference>
<evidence type="ECO:0000259" key="9">
    <source>
        <dbReference type="Pfam" id="PF00218"/>
    </source>
</evidence>
<dbReference type="EC" id="4.1.1.48" evidence="3"/>
<accession>S5TKB3</accession>
<evidence type="ECO:0000313" key="11">
    <source>
        <dbReference type="Proteomes" id="UP000015388"/>
    </source>
</evidence>
<dbReference type="Pfam" id="PF00218">
    <property type="entry name" value="IGPS"/>
    <property type="match status" value="1"/>
</dbReference>
<dbReference type="OrthoDB" id="9804217at2"/>
<evidence type="ECO:0000256" key="5">
    <source>
        <dbReference type="ARBA" id="ARBA00022793"/>
    </source>
</evidence>
<keyword evidence="4" id="KW-0028">Amino-acid biosynthesis</keyword>
<dbReference type="InterPro" id="IPR013798">
    <property type="entry name" value="Indole-3-glycerol_P_synth_dom"/>
</dbReference>
<evidence type="ECO:0000256" key="3">
    <source>
        <dbReference type="ARBA" id="ARBA00012362"/>
    </source>
</evidence>